<evidence type="ECO:0000313" key="2">
    <source>
        <dbReference type="EMBL" id="KAE8155247.1"/>
    </source>
</evidence>
<organism evidence="2 3">
    <name type="scientific">Aspergillus avenaceus</name>
    <dbReference type="NCBI Taxonomy" id="36643"/>
    <lineage>
        <taxon>Eukaryota</taxon>
        <taxon>Fungi</taxon>
        <taxon>Dikarya</taxon>
        <taxon>Ascomycota</taxon>
        <taxon>Pezizomycotina</taxon>
        <taxon>Eurotiomycetes</taxon>
        <taxon>Eurotiomycetidae</taxon>
        <taxon>Eurotiales</taxon>
        <taxon>Aspergillaceae</taxon>
        <taxon>Aspergillus</taxon>
        <taxon>Aspergillus subgen. Circumdati</taxon>
    </lineage>
</organism>
<keyword evidence="1" id="KW-0812">Transmembrane</keyword>
<reference evidence="2 3" key="1">
    <citation type="submission" date="2019-04" db="EMBL/GenBank/DDBJ databases">
        <title>Friends and foes A comparative genomics study of 23 Aspergillus species from section Flavi.</title>
        <authorList>
            <consortium name="DOE Joint Genome Institute"/>
            <person name="Kjaerbolling I."/>
            <person name="Vesth T."/>
            <person name="Frisvad J.C."/>
            <person name="Nybo J.L."/>
            <person name="Theobald S."/>
            <person name="Kildgaard S."/>
            <person name="Isbrandt T."/>
            <person name="Kuo A."/>
            <person name="Sato A."/>
            <person name="Lyhne E.K."/>
            <person name="Kogle M.E."/>
            <person name="Wiebenga A."/>
            <person name="Kun R.S."/>
            <person name="Lubbers R.J."/>
            <person name="Makela M.R."/>
            <person name="Barry K."/>
            <person name="Chovatia M."/>
            <person name="Clum A."/>
            <person name="Daum C."/>
            <person name="Haridas S."/>
            <person name="He G."/>
            <person name="LaButti K."/>
            <person name="Lipzen A."/>
            <person name="Mondo S."/>
            <person name="Riley R."/>
            <person name="Salamov A."/>
            <person name="Simmons B.A."/>
            <person name="Magnuson J.K."/>
            <person name="Henrissat B."/>
            <person name="Mortensen U.H."/>
            <person name="Larsen T.O."/>
            <person name="Devries R.P."/>
            <person name="Grigoriev I.V."/>
            <person name="Machida M."/>
            <person name="Baker S.E."/>
            <person name="Andersen M.R."/>
        </authorList>
    </citation>
    <scope>NUCLEOTIDE SEQUENCE [LARGE SCALE GENOMIC DNA]</scope>
    <source>
        <strain evidence="2 3">IBT 18842</strain>
    </source>
</reference>
<dbReference type="AlphaFoldDB" id="A0A5N6U9F5"/>
<accession>A0A5N6U9F5</accession>
<protein>
    <submittedName>
        <fullName evidence="2">Uncharacterized protein</fullName>
    </submittedName>
</protein>
<sequence length="313" mass="34809">MRCITVGQILWVLIQIWARAAQHLAVTQLEVSVVAFFACAIGMFIVNWQKPKDEFDEHEADNRSRGIITRLVSVVESVIKDFKGNDSKFGHRISNGISKTGRLLSEVSLIIGSVLFGAIHLIAWNFEFPTKIERDLWWAAALWCTCIVPILLFGYYLSKGLLWVIELLDDHLSKHNIRFFDDSPRESSNTRPQSSRDSITAQTNEVCEGQATIDQDGISATRDGSSNNASDADIEGGAATQAKPCLYVIKLFVTVVEGVMITLSLLGFLVFVIFCVLYVAARLCILVEMFRTLCFLPPEAYVGTWAANLPGLD</sequence>
<dbReference type="Proteomes" id="UP000325780">
    <property type="component" value="Unassembled WGS sequence"/>
</dbReference>
<gene>
    <name evidence="2" type="ORF">BDV25DRAFT_134994</name>
</gene>
<feature type="transmembrane region" description="Helical" evidence="1">
    <location>
        <begin position="251"/>
        <end position="281"/>
    </location>
</feature>
<dbReference type="PANTHER" id="PTHR35043:SF7">
    <property type="entry name" value="TRANSCRIPTION FACTOR DOMAIN-CONTAINING PROTEIN"/>
    <property type="match status" value="1"/>
</dbReference>
<feature type="transmembrane region" description="Helical" evidence="1">
    <location>
        <begin position="31"/>
        <end position="48"/>
    </location>
</feature>
<keyword evidence="1" id="KW-0472">Membrane</keyword>
<keyword evidence="1" id="KW-1133">Transmembrane helix</keyword>
<proteinExistence type="predicted"/>
<dbReference type="EMBL" id="ML742023">
    <property type="protein sequence ID" value="KAE8155247.1"/>
    <property type="molecule type" value="Genomic_DNA"/>
</dbReference>
<dbReference type="OrthoDB" id="3061561at2759"/>
<feature type="transmembrane region" description="Helical" evidence="1">
    <location>
        <begin position="136"/>
        <end position="157"/>
    </location>
</feature>
<evidence type="ECO:0000256" key="1">
    <source>
        <dbReference type="SAM" id="Phobius"/>
    </source>
</evidence>
<evidence type="ECO:0000313" key="3">
    <source>
        <dbReference type="Proteomes" id="UP000325780"/>
    </source>
</evidence>
<name>A0A5N6U9F5_ASPAV</name>
<dbReference type="PANTHER" id="PTHR35043">
    <property type="entry name" value="TRANSCRIPTION FACTOR DOMAIN-CONTAINING PROTEIN"/>
    <property type="match status" value="1"/>
</dbReference>
<keyword evidence="3" id="KW-1185">Reference proteome</keyword>
<feature type="transmembrane region" description="Helical" evidence="1">
    <location>
        <begin position="103"/>
        <end position="124"/>
    </location>
</feature>